<dbReference type="Gene3D" id="3.40.50.2300">
    <property type="match status" value="1"/>
</dbReference>
<organism evidence="1">
    <name type="scientific">hydrothermal vent metagenome</name>
    <dbReference type="NCBI Taxonomy" id="652676"/>
    <lineage>
        <taxon>unclassified sequences</taxon>
        <taxon>metagenomes</taxon>
        <taxon>ecological metagenomes</taxon>
    </lineage>
</organism>
<evidence type="ECO:0000313" key="1">
    <source>
        <dbReference type="EMBL" id="VAW31567.1"/>
    </source>
</evidence>
<gene>
    <name evidence="1" type="ORF">MNBD_CHLOROFLEXI01-1759</name>
</gene>
<protein>
    <submittedName>
        <fullName evidence="1">Uncharacterized protein</fullName>
    </submittedName>
</protein>
<name>A0A3B0V183_9ZZZZ</name>
<accession>A0A3B0V183</accession>
<dbReference type="InterPro" id="IPR028082">
    <property type="entry name" value="Peripla_BP_I"/>
</dbReference>
<sequence>MFNAHFASSTGEAATGLMLTSPALTSSAYSNFLADWASRYDTPPTSPAPAYAYDAAQLLLTAIEDVAIVGETGALVIGRNALRLQLGADDGLMGLTGRLQCDNAGECAAPNYGVYALDADVISDQSWPPPLIWQFEE</sequence>
<dbReference type="EMBL" id="UOEU01000250">
    <property type="protein sequence ID" value="VAW31567.1"/>
    <property type="molecule type" value="Genomic_DNA"/>
</dbReference>
<reference evidence="1" key="1">
    <citation type="submission" date="2018-06" db="EMBL/GenBank/DDBJ databases">
        <authorList>
            <person name="Zhirakovskaya E."/>
        </authorList>
    </citation>
    <scope>NUCLEOTIDE SEQUENCE</scope>
</reference>
<dbReference type="AlphaFoldDB" id="A0A3B0V183"/>
<dbReference type="SUPFAM" id="SSF53822">
    <property type="entry name" value="Periplasmic binding protein-like I"/>
    <property type="match status" value="1"/>
</dbReference>
<proteinExistence type="predicted"/>